<feature type="compositionally biased region" description="Low complexity" evidence="2">
    <location>
        <begin position="107"/>
        <end position="125"/>
    </location>
</feature>
<protein>
    <submittedName>
        <fullName evidence="3">Uncharacterized protein</fullName>
    </submittedName>
</protein>
<dbReference type="EMBL" id="CP163439">
    <property type="protein sequence ID" value="XDQ35496.1"/>
    <property type="molecule type" value="Genomic_DNA"/>
</dbReference>
<feature type="region of interest" description="Disordered" evidence="2">
    <location>
        <begin position="82"/>
        <end position="130"/>
    </location>
</feature>
<keyword evidence="1" id="KW-0175">Coiled coil</keyword>
<evidence type="ECO:0000256" key="1">
    <source>
        <dbReference type="SAM" id="Coils"/>
    </source>
</evidence>
<sequence>MSPIDGLNASADWVAKDMEAMLRECDAVIASKDEHLARLAAGIEALQAEMDQISAERALAVTDRDKAEQVLAAFRAAVEKGTGLRQSRGHTQTRLRVVPDAPEPDEAAAPHSAAAATEQREAPATSAAVTLEPEETAVRITGERSVAVMKIIAAEPDRGWTPKDIAVRLEGHDAGQEPTAHARARALLDSLARRKVLHKRREGDGRRCVFRLAAAWEAA</sequence>
<name>A0AB39PZY8_9ACTN</name>
<dbReference type="AlphaFoldDB" id="A0AB39PZY8"/>
<dbReference type="RefSeq" id="WP_320590713.1">
    <property type="nucleotide sequence ID" value="NZ_CP163439.1"/>
</dbReference>
<proteinExistence type="predicted"/>
<evidence type="ECO:0000256" key="2">
    <source>
        <dbReference type="SAM" id="MobiDB-lite"/>
    </source>
</evidence>
<feature type="coiled-coil region" evidence="1">
    <location>
        <begin position="36"/>
        <end position="63"/>
    </location>
</feature>
<accession>A0AB39PZY8</accession>
<reference evidence="3" key="1">
    <citation type="submission" date="2024-07" db="EMBL/GenBank/DDBJ databases">
        <authorList>
            <person name="Yu S.T."/>
        </authorList>
    </citation>
    <scope>NUCLEOTIDE SEQUENCE</scope>
    <source>
        <strain evidence="3">R28</strain>
    </source>
</reference>
<evidence type="ECO:0000313" key="3">
    <source>
        <dbReference type="EMBL" id="XDQ35496.1"/>
    </source>
</evidence>
<gene>
    <name evidence="3" type="ORF">AB5J49_20335</name>
</gene>
<organism evidence="3">
    <name type="scientific">Streptomyces sp. R28</name>
    <dbReference type="NCBI Taxonomy" id="3238628"/>
    <lineage>
        <taxon>Bacteria</taxon>
        <taxon>Bacillati</taxon>
        <taxon>Actinomycetota</taxon>
        <taxon>Actinomycetes</taxon>
        <taxon>Kitasatosporales</taxon>
        <taxon>Streptomycetaceae</taxon>
        <taxon>Streptomyces</taxon>
    </lineage>
</organism>